<reference evidence="1" key="1">
    <citation type="journal article" date="2014" name="Front. Microbiol.">
        <title>High frequency of phylogenetically diverse reductive dehalogenase-homologous genes in deep subseafloor sedimentary metagenomes.</title>
        <authorList>
            <person name="Kawai M."/>
            <person name="Futagami T."/>
            <person name="Toyoda A."/>
            <person name="Takaki Y."/>
            <person name="Nishi S."/>
            <person name="Hori S."/>
            <person name="Arai W."/>
            <person name="Tsubouchi T."/>
            <person name="Morono Y."/>
            <person name="Uchiyama I."/>
            <person name="Ito T."/>
            <person name="Fujiyama A."/>
            <person name="Inagaki F."/>
            <person name="Takami H."/>
        </authorList>
    </citation>
    <scope>NUCLEOTIDE SEQUENCE</scope>
    <source>
        <strain evidence="1">Expedition CK06-06</strain>
    </source>
</reference>
<evidence type="ECO:0008006" key="2">
    <source>
        <dbReference type="Google" id="ProtNLM"/>
    </source>
</evidence>
<accession>X0T055</accession>
<gene>
    <name evidence="1" type="ORF">S01H1_08997</name>
</gene>
<comment type="caution">
    <text evidence="1">The sequence shown here is derived from an EMBL/GenBank/DDBJ whole genome shotgun (WGS) entry which is preliminary data.</text>
</comment>
<evidence type="ECO:0000313" key="1">
    <source>
        <dbReference type="EMBL" id="GAF80771.1"/>
    </source>
</evidence>
<protein>
    <recommendedName>
        <fullName evidence="2">Helix-turn-helix type 11 domain-containing protein</fullName>
    </recommendedName>
</protein>
<name>X0T055_9ZZZZ</name>
<organism evidence="1">
    <name type="scientific">marine sediment metagenome</name>
    <dbReference type="NCBI Taxonomy" id="412755"/>
    <lineage>
        <taxon>unclassified sequences</taxon>
        <taxon>metagenomes</taxon>
        <taxon>ecological metagenomes</taxon>
    </lineage>
</organism>
<dbReference type="AlphaFoldDB" id="X0T055"/>
<dbReference type="EMBL" id="BARS01004605">
    <property type="protein sequence ID" value="GAF80771.1"/>
    <property type="molecule type" value="Genomic_DNA"/>
</dbReference>
<proteinExistence type="predicted"/>
<sequence length="211" mass="25099">MSYRNTKFLDSNRIIYRRDPISDHPDEVHDWGTVYYNGTHQCYDLFRTKAKITTYRSLKWHLLVIWYLNPAMDQDEFEYVARNICNKKNGFVTFTVSEQLLKNIIYDVSMYDLEEPPRNKMRKIIFKDTCQLKPSEKLHIVGSIMGRTKTVTQDDIYDAMLALNEIQDVITVDKLAKYFNCSARTIYRNMGNELKKEKELLNQQLKEDEKV</sequence>